<evidence type="ECO:0000256" key="4">
    <source>
        <dbReference type="ARBA" id="ARBA00022525"/>
    </source>
</evidence>
<feature type="binding site" evidence="16">
    <location>
        <position position="112"/>
    </location>
    <ligand>
        <name>Ca(2+)</name>
        <dbReference type="ChEBI" id="CHEBI:29108"/>
        <label>1</label>
    </ligand>
</feature>
<evidence type="ECO:0000313" key="21">
    <source>
        <dbReference type="EMBL" id="KAK9755897.1"/>
    </source>
</evidence>
<keyword evidence="12 18" id="KW-1015">Disulfide bond</keyword>
<evidence type="ECO:0000256" key="3">
    <source>
        <dbReference type="ARBA" id="ARBA00012313"/>
    </source>
</evidence>
<evidence type="ECO:0000256" key="7">
    <source>
        <dbReference type="ARBA" id="ARBA00022723"/>
    </source>
</evidence>
<dbReference type="InterPro" id="IPR000823">
    <property type="entry name" value="Peroxidase_pln"/>
</dbReference>
<protein>
    <recommendedName>
        <fullName evidence="3 19">Peroxidase</fullName>
        <ecNumber evidence="3 19">1.11.1.7</ecNumber>
    </recommendedName>
</protein>
<name>A0AAW1NCS7_SAPOF</name>
<dbReference type="Gene3D" id="1.10.420.10">
    <property type="entry name" value="Peroxidase, domain 2"/>
    <property type="match status" value="1"/>
</dbReference>
<feature type="binding site" evidence="16">
    <location>
        <position position="117"/>
    </location>
    <ligand>
        <name>Ca(2+)</name>
        <dbReference type="ChEBI" id="CHEBI:29108"/>
        <label>1</label>
    </ligand>
</feature>
<comment type="catalytic activity">
    <reaction evidence="1 19">
        <text>2 a phenolic donor + H2O2 = 2 a phenolic radical donor + 2 H2O</text>
        <dbReference type="Rhea" id="RHEA:56136"/>
        <dbReference type="ChEBI" id="CHEBI:15377"/>
        <dbReference type="ChEBI" id="CHEBI:16240"/>
        <dbReference type="ChEBI" id="CHEBI:139520"/>
        <dbReference type="ChEBI" id="CHEBI:139521"/>
        <dbReference type="EC" id="1.11.1.7"/>
    </reaction>
</comment>
<keyword evidence="4 19" id="KW-0964">Secreted</keyword>
<evidence type="ECO:0000256" key="1">
    <source>
        <dbReference type="ARBA" id="ARBA00000189"/>
    </source>
</evidence>
<evidence type="ECO:0000256" key="18">
    <source>
        <dbReference type="PIRSR" id="PIRSR600823-5"/>
    </source>
</evidence>
<dbReference type="FunFam" id="1.10.420.10:FF:000007">
    <property type="entry name" value="Peroxidase"/>
    <property type="match status" value="1"/>
</dbReference>
<feature type="binding site" evidence="16">
    <location>
        <position position="130"/>
    </location>
    <ligand>
        <name>Ca(2+)</name>
        <dbReference type="ChEBI" id="CHEBI:29108"/>
        <label>1</label>
    </ligand>
</feature>
<comment type="subcellular location">
    <subcellularLocation>
        <location evidence="19">Secreted</location>
    </subcellularLocation>
</comment>
<dbReference type="InterPro" id="IPR002016">
    <property type="entry name" value="Haem_peroxidase"/>
</dbReference>
<dbReference type="Gene3D" id="1.10.520.10">
    <property type="match status" value="1"/>
</dbReference>
<comment type="similarity">
    <text evidence="19">Belongs to the peroxidase family. Classical plant (class III) peroxidase subfamily.</text>
</comment>
<feature type="signal peptide" evidence="19">
    <location>
        <begin position="1"/>
        <end position="16"/>
    </location>
</feature>
<gene>
    <name evidence="21" type="ORF">RND81_01G058000</name>
</gene>
<evidence type="ECO:0000256" key="11">
    <source>
        <dbReference type="ARBA" id="ARBA00023004"/>
    </source>
</evidence>
<feature type="binding site" evidence="16">
    <location>
        <position position="115"/>
    </location>
    <ligand>
        <name>Ca(2+)</name>
        <dbReference type="ChEBI" id="CHEBI:29108"/>
        <label>1</label>
    </ligand>
</feature>
<keyword evidence="22" id="KW-1185">Reference proteome</keyword>
<dbReference type="Proteomes" id="UP001443914">
    <property type="component" value="Unassembled WGS sequence"/>
</dbReference>
<keyword evidence="10 19" id="KW-0560">Oxidoreductase</keyword>
<dbReference type="GO" id="GO:0046872">
    <property type="term" value="F:metal ion binding"/>
    <property type="evidence" value="ECO:0007669"/>
    <property type="project" value="UniProtKB-UniRule"/>
</dbReference>
<comment type="cofactor">
    <cofactor evidence="16 19">
        <name>Ca(2+)</name>
        <dbReference type="ChEBI" id="CHEBI:29108"/>
    </cofactor>
    <text evidence="16 19">Binds 2 calcium ions per subunit.</text>
</comment>
<evidence type="ECO:0000256" key="14">
    <source>
        <dbReference type="PIRSR" id="PIRSR600823-1"/>
    </source>
</evidence>
<feature type="binding site" evidence="16">
    <location>
        <position position="284"/>
    </location>
    <ligand>
        <name>Ca(2+)</name>
        <dbReference type="ChEBI" id="CHEBI:29108"/>
        <label>2</label>
    </ligand>
</feature>
<dbReference type="InterPro" id="IPR033905">
    <property type="entry name" value="Secretory_peroxidase"/>
</dbReference>
<dbReference type="GO" id="GO:0005576">
    <property type="term" value="C:extracellular region"/>
    <property type="evidence" value="ECO:0007669"/>
    <property type="project" value="UniProtKB-SubCell"/>
</dbReference>
<evidence type="ECO:0000256" key="9">
    <source>
        <dbReference type="ARBA" id="ARBA00022837"/>
    </source>
</evidence>
<feature type="disulfide bond" evidence="18">
    <location>
        <begin position="162"/>
        <end position="360"/>
    </location>
</feature>
<feature type="disulfide bond" evidence="18">
    <location>
        <begin position="113"/>
        <end position="118"/>
    </location>
</feature>
<dbReference type="SUPFAM" id="SSF48113">
    <property type="entry name" value="Heme-dependent peroxidases"/>
    <property type="match status" value="1"/>
</dbReference>
<evidence type="ECO:0000256" key="13">
    <source>
        <dbReference type="ARBA" id="ARBA00023324"/>
    </source>
</evidence>
<dbReference type="GO" id="GO:0020037">
    <property type="term" value="F:heme binding"/>
    <property type="evidence" value="ECO:0007669"/>
    <property type="project" value="UniProtKB-UniRule"/>
</dbReference>
<keyword evidence="7 16" id="KW-0479">Metal-binding</keyword>
<dbReference type="PANTHER" id="PTHR31517">
    <property type="match status" value="1"/>
</dbReference>
<feature type="domain" description="Plant heme peroxidase family profile" evidence="20">
    <location>
        <begin position="66"/>
        <end position="364"/>
    </location>
</feature>
<dbReference type="PANTHER" id="PTHR31517:SF59">
    <property type="entry name" value="PEROXIDASE"/>
    <property type="match status" value="1"/>
</dbReference>
<evidence type="ECO:0000256" key="17">
    <source>
        <dbReference type="PIRSR" id="PIRSR600823-4"/>
    </source>
</evidence>
<evidence type="ECO:0000256" key="12">
    <source>
        <dbReference type="ARBA" id="ARBA00023157"/>
    </source>
</evidence>
<dbReference type="EC" id="1.11.1.7" evidence="3 19"/>
<evidence type="ECO:0000313" key="22">
    <source>
        <dbReference type="Proteomes" id="UP001443914"/>
    </source>
</evidence>
<feature type="site" description="Transition state stabilizer" evidence="17">
    <location>
        <position position="107"/>
    </location>
</feature>
<keyword evidence="9 16" id="KW-0106">Calcium</keyword>
<feature type="binding site" evidence="16">
    <location>
        <position position="121"/>
    </location>
    <ligand>
        <name>Ca(2+)</name>
        <dbReference type="ChEBI" id="CHEBI:29108"/>
        <label>1</label>
    </ligand>
</feature>
<proteinExistence type="inferred from homology"/>
<keyword evidence="11 16" id="KW-0408">Iron</keyword>
<feature type="binding site" evidence="16">
    <location>
        <position position="292"/>
    </location>
    <ligand>
        <name>Ca(2+)</name>
        <dbReference type="ChEBI" id="CHEBI:29108"/>
        <label>2</label>
    </ligand>
</feature>
<comment type="cofactor">
    <cofactor evidence="16 19">
        <name>heme b</name>
        <dbReference type="ChEBI" id="CHEBI:60344"/>
    </cofactor>
    <text evidence="16 19">Binds 1 heme b (iron(II)-protoporphyrin IX) group per subunit.</text>
</comment>
<keyword evidence="8 19" id="KW-0732">Signal</keyword>
<dbReference type="PRINTS" id="PR00461">
    <property type="entry name" value="PLPEROXIDASE"/>
</dbReference>
<evidence type="ECO:0000256" key="15">
    <source>
        <dbReference type="PIRSR" id="PIRSR600823-2"/>
    </source>
</evidence>
<dbReference type="EMBL" id="JBDFQZ010000001">
    <property type="protein sequence ID" value="KAK9755897.1"/>
    <property type="molecule type" value="Genomic_DNA"/>
</dbReference>
<feature type="binding site" description="axial binding residue" evidence="16">
    <location>
        <position position="232"/>
    </location>
    <ligand>
        <name>heme b</name>
        <dbReference type="ChEBI" id="CHEBI:60344"/>
    </ligand>
    <ligandPart>
        <name>Fe</name>
        <dbReference type="ChEBI" id="CHEBI:18248"/>
    </ligandPart>
</feature>
<dbReference type="PRINTS" id="PR00458">
    <property type="entry name" value="PEROXIDASE"/>
</dbReference>
<evidence type="ECO:0000256" key="16">
    <source>
        <dbReference type="PIRSR" id="PIRSR600823-3"/>
    </source>
</evidence>
<evidence type="ECO:0000256" key="8">
    <source>
        <dbReference type="ARBA" id="ARBA00022729"/>
    </source>
</evidence>
<reference evidence="21" key="1">
    <citation type="submission" date="2024-03" db="EMBL/GenBank/DDBJ databases">
        <title>WGS assembly of Saponaria officinalis var. Norfolk2.</title>
        <authorList>
            <person name="Jenkins J."/>
            <person name="Shu S."/>
            <person name="Grimwood J."/>
            <person name="Barry K."/>
            <person name="Goodstein D."/>
            <person name="Schmutz J."/>
            <person name="Leebens-Mack J."/>
            <person name="Osbourn A."/>
        </authorList>
    </citation>
    <scope>NUCLEOTIDE SEQUENCE [LARGE SCALE GENOMIC DNA]</scope>
    <source>
        <strain evidence="21">JIC</strain>
    </source>
</reference>
<evidence type="ECO:0000259" key="20">
    <source>
        <dbReference type="PROSITE" id="PS50873"/>
    </source>
</evidence>
<sequence length="368" mass="40085">MRLHAYFIIGLILVSGQYIVDSLAPALAPAPAPAPTPVPVSAPAPSPNYRLFGPAPAPGPSISASGLRVDFYDGKCENVVVDVKAIILAKTQQFFRKDSTLLPAFLRLQFHDCFVNGCDASLLISGPSTEQRAGPNETVRGYEVIEAIKAAVEAECPGVVSCADITAAITAYLLQLGGGPTYDPEMGRRDGLVSDASNVNLPSPTMTVSESAAYFASRNFTTEEMVVLLGCHTVGITHCKQFQNRLYTSSNQYDPQMDSNLRRQLESLCPENSNIDNITPLNQDITNNNTVDNTFYNQLRLDRGILPFDQALSRDPVTSDIVYKLSLNNTLFNIELAKVMLKLQAFQVLTGDEGEIREVCSEFNQNLL</sequence>
<keyword evidence="5 19" id="KW-0575">Peroxidase</keyword>
<feature type="disulfide bond" evidence="18">
    <location>
        <begin position="239"/>
        <end position="269"/>
    </location>
</feature>
<comment type="caution">
    <text evidence="21">The sequence shown here is derived from an EMBL/GenBank/DDBJ whole genome shotgun (WGS) entry which is preliminary data.</text>
</comment>
<feature type="disulfide bond" evidence="18">
    <location>
        <begin position="76"/>
        <end position="156"/>
    </location>
</feature>
<evidence type="ECO:0000256" key="6">
    <source>
        <dbReference type="ARBA" id="ARBA00022617"/>
    </source>
</evidence>
<organism evidence="21 22">
    <name type="scientific">Saponaria officinalis</name>
    <name type="common">Common soapwort</name>
    <name type="synonym">Lychnis saponaria</name>
    <dbReference type="NCBI Taxonomy" id="3572"/>
    <lineage>
        <taxon>Eukaryota</taxon>
        <taxon>Viridiplantae</taxon>
        <taxon>Streptophyta</taxon>
        <taxon>Embryophyta</taxon>
        <taxon>Tracheophyta</taxon>
        <taxon>Spermatophyta</taxon>
        <taxon>Magnoliopsida</taxon>
        <taxon>eudicotyledons</taxon>
        <taxon>Gunneridae</taxon>
        <taxon>Pentapetalae</taxon>
        <taxon>Caryophyllales</taxon>
        <taxon>Caryophyllaceae</taxon>
        <taxon>Caryophylleae</taxon>
        <taxon>Saponaria</taxon>
    </lineage>
</organism>
<dbReference type="AlphaFoldDB" id="A0AAW1NCS7"/>
<keyword evidence="13 19" id="KW-0376">Hydrogen peroxide</keyword>
<dbReference type="GO" id="GO:0140825">
    <property type="term" value="F:lactoperoxidase activity"/>
    <property type="evidence" value="ECO:0007669"/>
    <property type="project" value="UniProtKB-EC"/>
</dbReference>
<dbReference type="CDD" id="cd00693">
    <property type="entry name" value="secretory_peroxidase"/>
    <property type="match status" value="1"/>
</dbReference>
<evidence type="ECO:0000256" key="5">
    <source>
        <dbReference type="ARBA" id="ARBA00022559"/>
    </source>
</evidence>
<feature type="binding site" evidence="15">
    <location>
        <position position="202"/>
    </location>
    <ligand>
        <name>substrate</name>
    </ligand>
</feature>
<feature type="active site" description="Proton acceptor" evidence="14">
    <location>
        <position position="111"/>
    </location>
</feature>
<evidence type="ECO:0000256" key="10">
    <source>
        <dbReference type="ARBA" id="ARBA00023002"/>
    </source>
</evidence>
<keyword evidence="6 19" id="KW-0349">Heme</keyword>
<dbReference type="Pfam" id="PF00141">
    <property type="entry name" value="peroxidase"/>
    <property type="match status" value="1"/>
</dbReference>
<feature type="chain" id="PRO_5043091153" description="Peroxidase" evidence="19">
    <location>
        <begin position="17"/>
        <end position="368"/>
    </location>
</feature>
<comment type="function">
    <text evidence="2">Removal of H(2)O(2), oxidation of toxic reductants, biosynthesis and degradation of lignin, suberization, auxin catabolism, response to environmental stresses such as wounding, pathogen attack and oxidative stress. These functions might be dependent on each isozyme/isoform in each plant tissue.</text>
</comment>
<evidence type="ECO:0000256" key="19">
    <source>
        <dbReference type="RuleBase" id="RU362060"/>
    </source>
</evidence>
<accession>A0AAW1NCS7</accession>
<feature type="binding site" evidence="16">
    <location>
        <position position="119"/>
    </location>
    <ligand>
        <name>Ca(2+)</name>
        <dbReference type="ChEBI" id="CHEBI:29108"/>
        <label>1</label>
    </ligand>
</feature>
<dbReference type="PROSITE" id="PS50873">
    <property type="entry name" value="PEROXIDASE_4"/>
    <property type="match status" value="1"/>
</dbReference>
<evidence type="ECO:0000256" key="2">
    <source>
        <dbReference type="ARBA" id="ARBA00002322"/>
    </source>
</evidence>
<dbReference type="InterPro" id="IPR010255">
    <property type="entry name" value="Haem_peroxidase_sf"/>
</dbReference>
<feature type="binding site" evidence="16">
    <location>
        <position position="233"/>
    </location>
    <ligand>
        <name>Ca(2+)</name>
        <dbReference type="ChEBI" id="CHEBI:29108"/>
        <label>2</label>
    </ligand>
</feature>
<dbReference type="GO" id="GO:0042744">
    <property type="term" value="P:hydrogen peroxide catabolic process"/>
    <property type="evidence" value="ECO:0007669"/>
    <property type="project" value="UniProtKB-KW"/>
</dbReference>
<dbReference type="GO" id="GO:0006979">
    <property type="term" value="P:response to oxidative stress"/>
    <property type="evidence" value="ECO:0007669"/>
    <property type="project" value="UniProtKB-UniRule"/>
</dbReference>